<comment type="subcellular location">
    <subcellularLocation>
        <location evidence="2">Membrane</location>
        <topology evidence="2">Multi-pass membrane protein</topology>
    </subcellularLocation>
</comment>
<evidence type="ECO:0000256" key="7">
    <source>
        <dbReference type="ARBA" id="ARBA00022982"/>
    </source>
</evidence>
<evidence type="ECO:0000259" key="12">
    <source>
        <dbReference type="PROSITE" id="PS50939"/>
    </source>
</evidence>
<dbReference type="PANTHER" id="PTHR10106">
    <property type="entry name" value="CYTOCHROME B561-RELATED"/>
    <property type="match status" value="1"/>
</dbReference>
<comment type="caution">
    <text evidence="13">The sequence shown here is derived from an EMBL/GenBank/DDBJ whole genome shotgun (WGS) entry which is preliminary data.</text>
</comment>
<protein>
    <submittedName>
        <fullName evidence="13">Cytochrome b561</fullName>
    </submittedName>
</protein>
<feature type="domain" description="Cytochrome b561" evidence="12">
    <location>
        <begin position="31"/>
        <end position="247"/>
    </location>
</feature>
<keyword evidence="14" id="KW-1185">Reference proteome</keyword>
<dbReference type="CDD" id="cd08554">
    <property type="entry name" value="Cyt_b561"/>
    <property type="match status" value="1"/>
</dbReference>
<dbReference type="OrthoDB" id="907479at2759"/>
<keyword evidence="5 11" id="KW-0812">Transmembrane</keyword>
<feature type="transmembrane region" description="Helical" evidence="11">
    <location>
        <begin position="193"/>
        <end position="214"/>
    </location>
</feature>
<dbReference type="InterPro" id="IPR006593">
    <property type="entry name" value="Cyt_b561/ferric_Rdtase_TM"/>
</dbReference>
<keyword evidence="6" id="KW-0479">Metal-binding</keyword>
<dbReference type="GO" id="GO:0046872">
    <property type="term" value="F:metal ion binding"/>
    <property type="evidence" value="ECO:0007669"/>
    <property type="project" value="UniProtKB-KW"/>
</dbReference>
<dbReference type="SMART" id="SM00665">
    <property type="entry name" value="B561"/>
    <property type="match status" value="1"/>
</dbReference>
<evidence type="ECO:0000256" key="1">
    <source>
        <dbReference type="ARBA" id="ARBA00001970"/>
    </source>
</evidence>
<feature type="transmembrane region" description="Helical" evidence="11">
    <location>
        <begin position="226"/>
        <end position="248"/>
    </location>
</feature>
<keyword evidence="3" id="KW-0813">Transport</keyword>
<sequence>MEMSSPKYDSDDVALAPIMNRDLRPTSPTAAARYGAMATVVLAVALLAVMAHALREYVAAPTVSLLTWATFALHPLLMTLAFGFLAPIGVITWRGVEDMLGVSHSIAKVIHGVLMGCAATTGVVGVIDMWVVHERGAAASLAKGWAIHFQSAHGFIGIVALALFVLNWLGGLGYFGASIASHRTRREYKPKHVFLGATAILLTIVAVITGIISLAGRGDNAAPKDVLLKVAALLAALLLPAIALVFTYSKA</sequence>
<evidence type="ECO:0000256" key="6">
    <source>
        <dbReference type="ARBA" id="ARBA00022723"/>
    </source>
</evidence>
<evidence type="ECO:0000256" key="2">
    <source>
        <dbReference type="ARBA" id="ARBA00004141"/>
    </source>
</evidence>
<dbReference type="AlphaFoldDB" id="A0A0M0JU72"/>
<keyword evidence="10 11" id="KW-0472">Membrane</keyword>
<feature type="transmembrane region" description="Helical" evidence="11">
    <location>
        <begin position="34"/>
        <end position="54"/>
    </location>
</feature>
<proteinExistence type="predicted"/>
<name>A0A0M0JU72_9EUKA</name>
<keyword evidence="8 11" id="KW-1133">Transmembrane helix</keyword>
<keyword evidence="4" id="KW-0349">Heme</keyword>
<evidence type="ECO:0000256" key="11">
    <source>
        <dbReference type="SAM" id="Phobius"/>
    </source>
</evidence>
<dbReference type="PANTHER" id="PTHR10106:SF0">
    <property type="entry name" value="LD36721P"/>
    <property type="match status" value="1"/>
</dbReference>
<evidence type="ECO:0000256" key="8">
    <source>
        <dbReference type="ARBA" id="ARBA00022989"/>
    </source>
</evidence>
<dbReference type="InterPro" id="IPR043205">
    <property type="entry name" value="CYB561/CYBRD1-like"/>
</dbReference>
<dbReference type="GO" id="GO:0016491">
    <property type="term" value="F:oxidoreductase activity"/>
    <property type="evidence" value="ECO:0007669"/>
    <property type="project" value="InterPro"/>
</dbReference>
<evidence type="ECO:0000256" key="9">
    <source>
        <dbReference type="ARBA" id="ARBA00023004"/>
    </source>
</evidence>
<accession>A0A0M0JU72</accession>
<evidence type="ECO:0000313" key="13">
    <source>
        <dbReference type="EMBL" id="KOO30104.1"/>
    </source>
</evidence>
<feature type="transmembrane region" description="Helical" evidence="11">
    <location>
        <begin position="109"/>
        <end position="132"/>
    </location>
</feature>
<keyword evidence="7" id="KW-0249">Electron transport</keyword>
<gene>
    <name evidence="13" type="ORF">Ctob_009079</name>
</gene>
<evidence type="ECO:0000313" key="14">
    <source>
        <dbReference type="Proteomes" id="UP000037460"/>
    </source>
</evidence>
<dbReference type="EMBL" id="JWZX01002295">
    <property type="protein sequence ID" value="KOO30104.1"/>
    <property type="molecule type" value="Genomic_DNA"/>
</dbReference>
<evidence type="ECO:0000256" key="4">
    <source>
        <dbReference type="ARBA" id="ARBA00022617"/>
    </source>
</evidence>
<organism evidence="13 14">
    <name type="scientific">Chrysochromulina tobinii</name>
    <dbReference type="NCBI Taxonomy" id="1460289"/>
    <lineage>
        <taxon>Eukaryota</taxon>
        <taxon>Haptista</taxon>
        <taxon>Haptophyta</taxon>
        <taxon>Prymnesiophyceae</taxon>
        <taxon>Prymnesiales</taxon>
        <taxon>Chrysochromulinaceae</taxon>
        <taxon>Chrysochromulina</taxon>
    </lineage>
</organism>
<dbReference type="GO" id="GO:0016020">
    <property type="term" value="C:membrane"/>
    <property type="evidence" value="ECO:0007669"/>
    <property type="project" value="UniProtKB-SubCell"/>
</dbReference>
<evidence type="ECO:0000256" key="3">
    <source>
        <dbReference type="ARBA" id="ARBA00022448"/>
    </source>
</evidence>
<dbReference type="Proteomes" id="UP000037460">
    <property type="component" value="Unassembled WGS sequence"/>
</dbReference>
<evidence type="ECO:0000256" key="5">
    <source>
        <dbReference type="ARBA" id="ARBA00022692"/>
    </source>
</evidence>
<feature type="transmembrane region" description="Helical" evidence="11">
    <location>
        <begin position="152"/>
        <end position="172"/>
    </location>
</feature>
<dbReference type="Gene3D" id="1.20.120.1770">
    <property type="match status" value="1"/>
</dbReference>
<dbReference type="Pfam" id="PF03188">
    <property type="entry name" value="Cytochrom_B561"/>
    <property type="match status" value="1"/>
</dbReference>
<dbReference type="PROSITE" id="PS50939">
    <property type="entry name" value="CYTOCHROME_B561"/>
    <property type="match status" value="1"/>
</dbReference>
<feature type="transmembrane region" description="Helical" evidence="11">
    <location>
        <begin position="66"/>
        <end position="88"/>
    </location>
</feature>
<evidence type="ECO:0000256" key="10">
    <source>
        <dbReference type="ARBA" id="ARBA00023136"/>
    </source>
</evidence>
<comment type="cofactor">
    <cofactor evidence="1">
        <name>heme b</name>
        <dbReference type="ChEBI" id="CHEBI:60344"/>
    </cofactor>
</comment>
<reference evidence="14" key="1">
    <citation type="journal article" date="2015" name="PLoS Genet.">
        <title>Genome Sequence and Transcriptome Analyses of Chrysochromulina tobin: Metabolic Tools for Enhanced Algal Fitness in the Prominent Order Prymnesiales (Haptophyceae).</title>
        <authorList>
            <person name="Hovde B.T."/>
            <person name="Deodato C.R."/>
            <person name="Hunsperger H.M."/>
            <person name="Ryken S.A."/>
            <person name="Yost W."/>
            <person name="Jha R.K."/>
            <person name="Patterson J."/>
            <person name="Monnat R.J. Jr."/>
            <person name="Barlow S.B."/>
            <person name="Starkenburg S.R."/>
            <person name="Cattolico R.A."/>
        </authorList>
    </citation>
    <scope>NUCLEOTIDE SEQUENCE</scope>
    <source>
        <strain evidence="14">CCMP291</strain>
    </source>
</reference>
<keyword evidence="9" id="KW-0408">Iron</keyword>